<feature type="binding site" evidence="16">
    <location>
        <begin position="1068"/>
        <end position="1069"/>
    </location>
    <ligand>
        <name>S-adenosyl-L-methionine</name>
        <dbReference type="ChEBI" id="CHEBI:59789"/>
    </ligand>
</feature>
<dbReference type="InterPro" id="IPR015919">
    <property type="entry name" value="Cadherin-like_sf"/>
</dbReference>
<evidence type="ECO:0000256" key="4">
    <source>
        <dbReference type="ARBA" id="ARBA00022490"/>
    </source>
</evidence>
<evidence type="ECO:0000256" key="17">
    <source>
        <dbReference type="PROSITE-ProRule" id="PRU00043"/>
    </source>
</evidence>
<dbReference type="GO" id="GO:0070901">
    <property type="term" value="P:mitochondrial tRNA methylation"/>
    <property type="evidence" value="ECO:0007669"/>
    <property type="project" value="TreeGrafter"/>
</dbReference>
<dbReference type="SMART" id="SM00112">
    <property type="entry name" value="CA"/>
    <property type="match status" value="1"/>
</dbReference>
<keyword evidence="8 16" id="KW-0819">tRNA processing</keyword>
<dbReference type="GO" id="GO:0005886">
    <property type="term" value="C:plasma membrane"/>
    <property type="evidence" value="ECO:0007669"/>
    <property type="project" value="InterPro"/>
</dbReference>
<accession>A0A182WJY5</accession>
<comment type="similarity">
    <text evidence="3">Belongs to the class I-like SAM-binding methyltransferase superfamily. TRM5/TYW2 family.</text>
</comment>
<keyword evidence="24" id="KW-1185">Reference proteome</keyword>
<dbReference type="GO" id="GO:0005509">
    <property type="term" value="F:calcium ion binding"/>
    <property type="evidence" value="ECO:0007669"/>
    <property type="project" value="UniProtKB-UniRule"/>
</dbReference>
<keyword evidence="9" id="KW-0677">Repeat</keyword>
<dbReference type="FunFam" id="3.30.300.110:FF:000001">
    <property type="entry name" value="tRNA (guanine(37)-N1)-methyltransferase"/>
    <property type="match status" value="1"/>
</dbReference>
<dbReference type="CDD" id="cd11607">
    <property type="entry name" value="DENR_C"/>
    <property type="match status" value="1"/>
</dbReference>
<evidence type="ECO:0000256" key="14">
    <source>
        <dbReference type="ARBA" id="ARBA00045951"/>
    </source>
</evidence>
<evidence type="ECO:0000256" key="15">
    <source>
        <dbReference type="ARBA" id="ARBA00047783"/>
    </source>
</evidence>
<dbReference type="GO" id="GO:0002939">
    <property type="term" value="P:tRNA N1-guanine methylation"/>
    <property type="evidence" value="ECO:0007669"/>
    <property type="project" value="TreeGrafter"/>
</dbReference>
<comment type="similarity">
    <text evidence="2">Belongs to the DENR family.</text>
</comment>
<evidence type="ECO:0000256" key="8">
    <source>
        <dbReference type="ARBA" id="ARBA00022694"/>
    </source>
</evidence>
<keyword evidence="11 16" id="KW-0496">Mitochondrion</keyword>
<evidence type="ECO:0000256" key="1">
    <source>
        <dbReference type="ARBA" id="ARBA00004370"/>
    </source>
</evidence>
<dbReference type="Gene3D" id="2.60.40.60">
    <property type="entry name" value="Cadherins"/>
    <property type="match status" value="2"/>
</dbReference>
<feature type="region of interest" description="Disordered" evidence="18">
    <location>
        <begin position="1393"/>
        <end position="1446"/>
    </location>
</feature>
<evidence type="ECO:0000313" key="24">
    <source>
        <dbReference type="Proteomes" id="UP000075920"/>
    </source>
</evidence>
<dbReference type="GO" id="GO:0005634">
    <property type="term" value="C:nucleus"/>
    <property type="evidence" value="ECO:0007669"/>
    <property type="project" value="UniProtKB-SubCell"/>
</dbReference>
<evidence type="ECO:0000256" key="3">
    <source>
        <dbReference type="ARBA" id="ARBA00009775"/>
    </source>
</evidence>
<dbReference type="GO" id="GO:0002183">
    <property type="term" value="P:cytoplasmic translational initiation"/>
    <property type="evidence" value="ECO:0007669"/>
    <property type="project" value="UniProtKB-ARBA"/>
</dbReference>
<dbReference type="EC" id="2.1.1.228" evidence="16"/>
<evidence type="ECO:0000256" key="16">
    <source>
        <dbReference type="HAMAP-Rule" id="MF_03152"/>
    </source>
</evidence>
<keyword evidence="12" id="KW-0472">Membrane</keyword>
<dbReference type="Pfam" id="PF01253">
    <property type="entry name" value="SUI1"/>
    <property type="match status" value="1"/>
</dbReference>
<feature type="binding site" evidence="16">
    <location>
        <begin position="1096"/>
        <end position="1097"/>
    </location>
    <ligand>
        <name>S-adenosyl-L-methionine</name>
        <dbReference type="ChEBI" id="CHEBI:59789"/>
    </ligand>
</feature>
<feature type="compositionally biased region" description="Gly residues" evidence="18">
    <location>
        <begin position="1397"/>
        <end position="1407"/>
    </location>
</feature>
<keyword evidence="5 16" id="KW-0489">Methyltransferase</keyword>
<evidence type="ECO:0000256" key="19">
    <source>
        <dbReference type="SAM" id="SignalP"/>
    </source>
</evidence>
<evidence type="ECO:0000256" key="12">
    <source>
        <dbReference type="ARBA" id="ARBA00023136"/>
    </source>
</evidence>
<feature type="domain" description="SAM-dependent methyltransferase TRM5/TYW2-type" evidence="22">
    <location>
        <begin position="941"/>
        <end position="1212"/>
    </location>
</feature>
<dbReference type="GO" id="GO:0052906">
    <property type="term" value="F:tRNA (guanine(37)-N1)-methyltransferase activity"/>
    <property type="evidence" value="ECO:0007669"/>
    <property type="project" value="UniProtKB-UniRule"/>
</dbReference>
<dbReference type="NCBIfam" id="TIGR01159">
    <property type="entry name" value="DRP1"/>
    <property type="match status" value="1"/>
</dbReference>
<keyword evidence="6 16" id="KW-0808">Transferase</keyword>
<dbReference type="PANTHER" id="PTHR23245:SF36">
    <property type="entry name" value="TRNA (GUANINE(37)-N1)-METHYLTRANSFERASE"/>
    <property type="match status" value="1"/>
</dbReference>
<evidence type="ECO:0000256" key="2">
    <source>
        <dbReference type="ARBA" id="ARBA00007514"/>
    </source>
</evidence>
<dbReference type="InterPro" id="IPR056744">
    <property type="entry name" value="TRM5/TYW2-like_N"/>
</dbReference>
<feature type="domain" description="SUI1" evidence="21">
    <location>
        <begin position="1450"/>
        <end position="1517"/>
    </location>
</feature>
<name>A0A182WJY5_9DIPT</name>
<dbReference type="InterPro" id="IPR048517">
    <property type="entry name" value="DENR_N"/>
</dbReference>
<evidence type="ECO:0000256" key="9">
    <source>
        <dbReference type="ARBA" id="ARBA00022737"/>
    </source>
</evidence>
<dbReference type="FunFam" id="3.30.780.10:FF:000004">
    <property type="entry name" value="density-regulated protein-like"/>
    <property type="match status" value="1"/>
</dbReference>
<evidence type="ECO:0000256" key="6">
    <source>
        <dbReference type="ARBA" id="ARBA00022679"/>
    </source>
</evidence>
<evidence type="ECO:0000256" key="7">
    <source>
        <dbReference type="ARBA" id="ARBA00022691"/>
    </source>
</evidence>
<comment type="similarity">
    <text evidence="16">Belongs to the TRM5 / TYW2 family.</text>
</comment>
<dbReference type="SUPFAM" id="SSF55159">
    <property type="entry name" value="eIF1-like"/>
    <property type="match status" value="1"/>
</dbReference>
<dbReference type="InterPro" id="IPR056743">
    <property type="entry name" value="TRM5-TYW2-like_MTfase"/>
</dbReference>
<evidence type="ECO:0000256" key="13">
    <source>
        <dbReference type="ARBA" id="ARBA00023242"/>
    </source>
</evidence>
<dbReference type="GO" id="GO:0003743">
    <property type="term" value="F:translation initiation factor activity"/>
    <property type="evidence" value="ECO:0007669"/>
    <property type="project" value="InterPro"/>
</dbReference>
<feature type="region of interest" description="Disordered" evidence="18">
    <location>
        <begin position="1291"/>
        <end position="1311"/>
    </location>
</feature>
<dbReference type="Gene3D" id="3.40.50.150">
    <property type="entry name" value="Vaccinia Virus protein VP39"/>
    <property type="match status" value="1"/>
</dbReference>
<dbReference type="InterPro" id="IPR029063">
    <property type="entry name" value="SAM-dependent_MTases_sf"/>
</dbReference>
<dbReference type="VEuPathDB" id="VectorBase:AMIN010689"/>
<dbReference type="GO" id="GO:0005759">
    <property type="term" value="C:mitochondrial matrix"/>
    <property type="evidence" value="ECO:0007669"/>
    <property type="project" value="UniProtKB-SubCell"/>
</dbReference>
<dbReference type="Pfam" id="PF02475">
    <property type="entry name" value="TRM5-TYW2_MTfase"/>
    <property type="match status" value="1"/>
</dbReference>
<keyword evidence="10 17" id="KW-0106">Calcium</keyword>
<dbReference type="SUPFAM" id="SSF53335">
    <property type="entry name" value="S-adenosyl-L-methionine-dependent methyltransferases"/>
    <property type="match status" value="1"/>
</dbReference>
<keyword evidence="4 16" id="KW-0963">Cytoplasm</keyword>
<evidence type="ECO:0000259" key="20">
    <source>
        <dbReference type="PROSITE" id="PS50268"/>
    </source>
</evidence>
<evidence type="ECO:0000256" key="11">
    <source>
        <dbReference type="ARBA" id="ARBA00023128"/>
    </source>
</evidence>
<feature type="binding site" evidence="16">
    <location>
        <position position="1030"/>
    </location>
    <ligand>
        <name>S-adenosyl-L-methionine</name>
        <dbReference type="ChEBI" id="CHEBI:59789"/>
    </ligand>
</feature>
<dbReference type="GO" id="GO:0007156">
    <property type="term" value="P:homophilic cell adhesion via plasma membrane adhesion molecules"/>
    <property type="evidence" value="ECO:0007669"/>
    <property type="project" value="InterPro"/>
</dbReference>
<feature type="domain" description="Cadherin" evidence="20">
    <location>
        <begin position="494"/>
        <end position="586"/>
    </location>
</feature>
<comment type="subunit">
    <text evidence="16">Monomer.</text>
</comment>
<keyword evidence="7 16" id="KW-0949">S-adenosyl-L-methionine</keyword>
<dbReference type="PROSITE" id="PS00232">
    <property type="entry name" value="CADHERIN_1"/>
    <property type="match status" value="1"/>
</dbReference>
<comment type="function">
    <text evidence="14">Involved in mitochondrial tRNA methylation. Specifically methylates the N1 position of guanosine-37 in various tRNAs. Methylation is not dependent on the nature of the nucleoside 5' of the target nucleoside. This is the first step in the biosynthesis of wybutosine (yW), a modified base adjacent to the anticodon of tRNAs and required for accurate decoding.</text>
</comment>
<comment type="catalytic activity">
    <reaction evidence="15 16">
        <text>guanosine(37) in tRNA + S-adenosyl-L-methionine = N(1)-methylguanosine(37) in tRNA + S-adenosyl-L-homocysteine + H(+)</text>
        <dbReference type="Rhea" id="RHEA:36899"/>
        <dbReference type="Rhea" id="RHEA-COMP:10145"/>
        <dbReference type="Rhea" id="RHEA-COMP:10147"/>
        <dbReference type="ChEBI" id="CHEBI:15378"/>
        <dbReference type="ChEBI" id="CHEBI:57856"/>
        <dbReference type="ChEBI" id="CHEBI:59789"/>
        <dbReference type="ChEBI" id="CHEBI:73542"/>
        <dbReference type="ChEBI" id="CHEBI:74269"/>
        <dbReference type="EC" id="2.1.1.228"/>
    </reaction>
</comment>
<keyword evidence="13 16" id="KW-0539">Nucleus</keyword>
<dbReference type="InterPro" id="IPR030382">
    <property type="entry name" value="MeTrfase_TRM5/TYW2"/>
</dbReference>
<feature type="binding site" evidence="16">
    <location>
        <position position="1127"/>
    </location>
    <ligand>
        <name>S-adenosyl-L-methionine</name>
        <dbReference type="ChEBI" id="CHEBI:59789"/>
    </ligand>
</feature>
<dbReference type="Gene3D" id="3.30.780.10">
    <property type="entry name" value="SUI1-like domain"/>
    <property type="match status" value="1"/>
</dbReference>
<dbReference type="InterPro" id="IPR002126">
    <property type="entry name" value="Cadherin-like_dom"/>
</dbReference>
<dbReference type="PROSITE" id="PS50296">
    <property type="entry name" value="SUI1"/>
    <property type="match status" value="1"/>
</dbReference>
<dbReference type="SUPFAM" id="SSF49313">
    <property type="entry name" value="Cadherin-like"/>
    <property type="match status" value="2"/>
</dbReference>
<feature type="compositionally biased region" description="Low complexity" evidence="18">
    <location>
        <begin position="1302"/>
        <end position="1311"/>
    </location>
</feature>
<feature type="chain" id="PRO_5008141498" description="tRNA (guanine(37)-N1)-methyltransferase" evidence="19">
    <location>
        <begin position="18"/>
        <end position="1533"/>
    </location>
</feature>
<dbReference type="PROSITE" id="PS51684">
    <property type="entry name" value="SAM_MT_TRM5_TYW2"/>
    <property type="match status" value="1"/>
</dbReference>
<protein>
    <recommendedName>
        <fullName evidence="16">tRNA (guanine(37)-N1)-methyltransferase</fullName>
        <ecNumber evidence="16">2.1.1.228</ecNumber>
    </recommendedName>
    <alternativeName>
        <fullName evidence="16">M1G-methyltransferase</fullName>
    </alternativeName>
    <alternativeName>
        <fullName evidence="16">tRNA [GM37] methyltransferase</fullName>
    </alternativeName>
    <alternativeName>
        <fullName evidence="16">tRNA methyltransferase 5 homolog</fullName>
    </alternativeName>
</protein>
<reference evidence="24" key="1">
    <citation type="submission" date="2013-03" db="EMBL/GenBank/DDBJ databases">
        <title>The Genome Sequence of Anopheles minimus MINIMUS1.</title>
        <authorList>
            <consortium name="The Broad Institute Genomics Platform"/>
            <person name="Neafsey D.E."/>
            <person name="Walton C."/>
            <person name="Walker B."/>
            <person name="Young S.K."/>
            <person name="Zeng Q."/>
            <person name="Gargeya S."/>
            <person name="Fitzgerald M."/>
            <person name="Haas B."/>
            <person name="Abouelleil A."/>
            <person name="Allen A.W."/>
            <person name="Alvarado L."/>
            <person name="Arachchi H.M."/>
            <person name="Berlin A.M."/>
            <person name="Chapman S.B."/>
            <person name="Gainer-Dewar J."/>
            <person name="Goldberg J."/>
            <person name="Griggs A."/>
            <person name="Gujja S."/>
            <person name="Hansen M."/>
            <person name="Howarth C."/>
            <person name="Imamovic A."/>
            <person name="Ireland A."/>
            <person name="Larimer J."/>
            <person name="McCowan C."/>
            <person name="Murphy C."/>
            <person name="Pearson M."/>
            <person name="Poon T.W."/>
            <person name="Priest M."/>
            <person name="Roberts A."/>
            <person name="Saif S."/>
            <person name="Shea T."/>
            <person name="Sisk P."/>
            <person name="Sykes S."/>
            <person name="Wortman J."/>
            <person name="Nusbaum C."/>
            <person name="Birren B."/>
        </authorList>
    </citation>
    <scope>NUCLEOTIDE SEQUENCE [LARGE SCALE GENOMIC DNA]</scope>
    <source>
        <strain evidence="24">MINIMUS1</strain>
    </source>
</reference>
<dbReference type="EnsemblMetazoa" id="AMIN010689-RA">
    <property type="protein sequence ID" value="AMIN010689-PA"/>
    <property type="gene ID" value="AMIN010689"/>
</dbReference>
<dbReference type="HAMAP" id="MF_03152">
    <property type="entry name" value="TRM5"/>
    <property type="match status" value="1"/>
</dbReference>
<dbReference type="InterPro" id="IPR036877">
    <property type="entry name" value="SUI1_dom_sf"/>
</dbReference>
<evidence type="ECO:0000259" key="21">
    <source>
        <dbReference type="PROSITE" id="PS50296"/>
    </source>
</evidence>
<dbReference type="InterPro" id="IPR005873">
    <property type="entry name" value="DENR_eukaryotes"/>
</dbReference>
<dbReference type="PANTHER" id="PTHR23245">
    <property type="entry name" value="TRNA METHYLTRANSFERASE"/>
    <property type="match status" value="1"/>
</dbReference>
<evidence type="ECO:0000256" key="5">
    <source>
        <dbReference type="ARBA" id="ARBA00022603"/>
    </source>
</evidence>
<evidence type="ECO:0000259" key="22">
    <source>
        <dbReference type="PROSITE" id="PS51684"/>
    </source>
</evidence>
<dbReference type="CDD" id="cd11304">
    <property type="entry name" value="Cadherin_repeat"/>
    <property type="match status" value="1"/>
</dbReference>
<dbReference type="InterPro" id="IPR046447">
    <property type="entry name" value="DENR_C"/>
</dbReference>
<reference evidence="23" key="2">
    <citation type="submission" date="2020-05" db="UniProtKB">
        <authorList>
            <consortium name="EnsemblMetazoa"/>
        </authorList>
    </citation>
    <scope>IDENTIFICATION</scope>
    <source>
        <strain evidence="23">MINIMUS1</strain>
    </source>
</reference>
<dbReference type="InterPro" id="IPR025792">
    <property type="entry name" value="tRNA_Gua_MeTrfase_euk"/>
</dbReference>
<evidence type="ECO:0000313" key="23">
    <source>
        <dbReference type="EnsemblMetazoa" id="AMIN010689-PA"/>
    </source>
</evidence>
<keyword evidence="19" id="KW-0732">Signal</keyword>
<comment type="subcellular location">
    <subcellularLocation>
        <location evidence="1">Membrane</location>
    </subcellularLocation>
    <subcellularLocation>
        <location evidence="16">Mitochondrion matrix</location>
    </subcellularLocation>
    <subcellularLocation>
        <location evidence="16">Nucleus</location>
    </subcellularLocation>
    <subcellularLocation>
        <location evidence="16">Cytoplasm</location>
    </subcellularLocation>
    <text evidence="16">Predominantly in the mitochondria and in the nucleus.</text>
</comment>
<dbReference type="STRING" id="112268.A0A182WJY5"/>
<feature type="region of interest" description="Disordered" evidence="18">
    <location>
        <begin position="779"/>
        <end position="801"/>
    </location>
</feature>
<dbReference type="Proteomes" id="UP000075920">
    <property type="component" value="Unassembled WGS sequence"/>
</dbReference>
<sequence length="1533" mass="172229">MILFLSVLAICFRLDAAQECSSPTFSFTSYLNPELLDLTIQPHSVIASFPVEHVLSATVEMQKSYIESRISGTELQFVTTEAFAEYEEREIQEVIIIQVFYQCTSGSKTGIYRQFLKLANNHAPRFLQTAYEALVPLPLPKHFDLSPFLADGVGIMARDIDLRNNTVTFSVSTNDYILIESHAVKDDPKQFKAIVRLKEQVLKMPNKLELTVTAVDAGIPQKSTEVSVIIEPDLSIVYDDPPEFKETFINRTIEKDLLLQLELIPGTETNDVQYSVEGMDAKYFTVTIWNNNTGIDLKVTNLDTLPDAKPFLNVVVVARRTQLQKTSCVILLNIPPESVPEPPSTTVEKVLSVVHLKEMSTHQDIFPLVIGNCTYTMQSQTPGEYFYIQDSSLSSEAFNREDPDLFIGLDFPQFWIVLKLICPIRSTMVAEPYNNQTIGLGSMVDIDFATDLTHLNIIVDDINDNSPVFTFPTNNARFAFPSAQLAQKLLPERLLTVEASDLDEGINAVIRYSLTKNDHFGIDPHSGVIFPLNSAFANEESVSIEIFATDRDGAEDGNISTMKVRVHKVTESQLVALAVKDMEPDTLERTLQEISVKAGIEMATIRSVFSVDSDPSDLISRATTSTRYTTTAIVYAIQEDRLLSHDELKGIFESAETNLTVKVSKINELYGVSVTIIDSDTTVIYPYIIVAAFFGALAIAMAAAAIYYRAKTRQPIVSEATSPFPSRSDRSDVSGAIIVDNVQNIASSTPPMEDHKISGAILTESVDNPRSLSELLTITEDTEHEDDKTAPTPPTQQERKKSIKFNENVERIENMLCPDLHPPATVRGMLQLDRAAFSKTIKVPHLIVPKEKNLNEVCRSIKKYLLKMERYKPVITEEYKITLHPMAVQKWEDLADVNLKKLDIGSEALVWQEIQLNYDNWKYDEIFKAVLPADKEALSSFSKIGHIIHLNLKDHLLPYKQLIGEVICDKIADCRTVVNKSISIDNTYRNFQMELLCGEPNYQVSVKENGCMFQFDFSKVYWNPRLSTEHEKIVKMLNKHDVLYDLYAGVGPFTVPAARKGCEVLANDLNPDSYQALVTNCTLNKVSKNVTCHNKDAVEFIKQELKQALLAKCADEAFQGEIHITMNLPAMAVEHLVYFPGLLKGENIVMHKKPLVHVYCFAKGVEDKKQIARELVERWLGMEVEDKLKEIAFVRNVAPNKDMMRFHIDNIRRRTTHRANFIMAKKANKMKDQRKQLAKKAKTVFTVSQAKKKDLKKTKEVSSTLKKIKVQDKREKVDQKFQDLHAQIVSKKAPKPAPKPLPAKNKNKPNTNKIEADLNEMQMFFYPKLNILTVMTTEVPERLTIGPKEGVTYPLTVAYCGNCSMPLEYCEYYPDYEKCKQWLEKNLPAEFERMKMGPGGTGDGGSTGTASASNPASESADADEGKKPQKRGGKGIMKTKKAKDDVPKKVCLSRSARGKRKSVTVVTGLATFDIDLKLAAKFFGTKFACGSSVTGDDEIVIQGDVKDELFDIIPEKWPEIDEDFIDDLGDQKR</sequence>
<dbReference type="InterPro" id="IPR020894">
    <property type="entry name" value="Cadherin_CS"/>
</dbReference>
<dbReference type="PROSITE" id="PS50268">
    <property type="entry name" value="CADHERIN_2"/>
    <property type="match status" value="1"/>
</dbReference>
<organism evidence="23 24">
    <name type="scientific">Anopheles minimus</name>
    <dbReference type="NCBI Taxonomy" id="112268"/>
    <lineage>
        <taxon>Eukaryota</taxon>
        <taxon>Metazoa</taxon>
        <taxon>Ecdysozoa</taxon>
        <taxon>Arthropoda</taxon>
        <taxon>Hexapoda</taxon>
        <taxon>Insecta</taxon>
        <taxon>Pterygota</taxon>
        <taxon>Neoptera</taxon>
        <taxon>Endopterygota</taxon>
        <taxon>Diptera</taxon>
        <taxon>Nematocera</taxon>
        <taxon>Culicoidea</taxon>
        <taxon>Culicidae</taxon>
        <taxon>Anophelinae</taxon>
        <taxon>Anopheles</taxon>
    </lineage>
</organism>
<evidence type="ECO:0000256" key="18">
    <source>
        <dbReference type="SAM" id="MobiDB-lite"/>
    </source>
</evidence>
<proteinExistence type="inferred from homology"/>
<comment type="function">
    <text evidence="16">Specifically methylates the N1 position of guanosine-37 in various cytoplasmic and mitochondrial tRNAs. Methylation is not dependent on the nature of the nucleoside 5' of the target nucleoside. This is the first step in the biosynthesis of wybutosine (yW), a modified base adjacent to the anticodon of tRNAs and required for accurate decoding.</text>
</comment>
<feature type="compositionally biased region" description="Basic residues" evidence="18">
    <location>
        <begin position="1428"/>
        <end position="1441"/>
    </location>
</feature>
<feature type="signal peptide" evidence="19">
    <location>
        <begin position="1"/>
        <end position="17"/>
    </location>
</feature>
<dbReference type="InterPro" id="IPR001950">
    <property type="entry name" value="SUI1"/>
</dbReference>
<feature type="compositionally biased region" description="Low complexity" evidence="18">
    <location>
        <begin position="1408"/>
        <end position="1417"/>
    </location>
</feature>
<dbReference type="Gene3D" id="3.30.300.110">
    <property type="entry name" value="Met-10+ protein-like domains"/>
    <property type="match status" value="1"/>
</dbReference>
<dbReference type="Pfam" id="PF21023">
    <property type="entry name" value="DENR_N"/>
    <property type="match status" value="1"/>
</dbReference>
<evidence type="ECO:0000256" key="10">
    <source>
        <dbReference type="ARBA" id="ARBA00022837"/>
    </source>
</evidence>
<dbReference type="Pfam" id="PF25133">
    <property type="entry name" value="TYW2_N_2"/>
    <property type="match status" value="1"/>
</dbReference>